<evidence type="ECO:0000259" key="1">
    <source>
        <dbReference type="Pfam" id="PF02655"/>
    </source>
</evidence>
<sequence length="369" mass="40009">MGPAQHLNSSDFLLIIAGSGRILAESACKAGLKALVIDLYADLDTREYAFEVCRLPSLAIEEVAPVLDGLVGRYGVGRAVYGSGVEPYPETLDYLDRRMTLLGNAPAVFRRLQDKAAFFAVLADLRIPFPAVSFVAPDSDGGGWLVKPMQGQGGLGIRRYSSGLADRGVYWQKFQAGTPGSVLFLADTHKACVVGFHTQFHADLSAGLEFAFSGLINHAILSAGQKVQLAGWLSQCARAFGLKGLNTLDFIQDGERIYGLEINPRPSASMQCYGELLTCHIAACQGALPEALPAQKGFAGFRIVYADRDLRIPEGLVWPEWVMDRPEVGALCHAGQPVCSVISRRSDPERVEAELAARQQQIFNRLIKV</sequence>
<protein>
    <submittedName>
        <fullName evidence="2">Putative ATP-dependent carboligase</fullName>
    </submittedName>
</protein>
<gene>
    <name evidence="2" type="ORF">Metal_3525</name>
</gene>
<dbReference type="GO" id="GO:0046872">
    <property type="term" value="F:metal ion binding"/>
    <property type="evidence" value="ECO:0007669"/>
    <property type="project" value="InterPro"/>
</dbReference>
<dbReference type="EMBL" id="CM001475">
    <property type="protein sequence ID" value="EIC31173.1"/>
    <property type="molecule type" value="Genomic_DNA"/>
</dbReference>
<keyword evidence="3" id="KW-1185">Reference proteome</keyword>
<proteinExistence type="predicted"/>
<dbReference type="GO" id="GO:0005524">
    <property type="term" value="F:ATP binding"/>
    <property type="evidence" value="ECO:0007669"/>
    <property type="project" value="InterPro"/>
</dbReference>
<dbReference type="HOGENOM" id="CLU_057102_1_0_6"/>
<dbReference type="AlphaFoldDB" id="H8GG93"/>
<feature type="domain" description="ATP-grasp fold PylC-type" evidence="1">
    <location>
        <begin position="113"/>
        <end position="269"/>
    </location>
</feature>
<dbReference type="eggNOG" id="COG2232">
    <property type="taxonomic scope" value="Bacteria"/>
</dbReference>
<dbReference type="InterPro" id="IPR016677">
    <property type="entry name" value="UCP016817_carboligase"/>
</dbReference>
<dbReference type="GO" id="GO:0016874">
    <property type="term" value="F:ligase activity"/>
    <property type="evidence" value="ECO:0007669"/>
    <property type="project" value="UniProtKB-KW"/>
</dbReference>
<reference evidence="2 3" key="1">
    <citation type="journal article" date="2013" name="Genome Announc.">
        <title>Genome Sequence of the Obligate Gammaproteobacterial Methanotroph Methylomicrobium album Strain BG8.</title>
        <authorList>
            <person name="Kits K.D."/>
            <person name="Kalyuzhnaya M.G."/>
            <person name="Klotz M.G."/>
            <person name="Jetten M.S."/>
            <person name="Op den Camp H.J."/>
            <person name="Vuilleumier S."/>
            <person name="Bringel F."/>
            <person name="Dispirito A.A."/>
            <person name="Murrell J.C."/>
            <person name="Bruce D."/>
            <person name="Cheng J.F."/>
            <person name="Copeland A."/>
            <person name="Goodwin L."/>
            <person name="Hauser L."/>
            <person name="Lajus A."/>
            <person name="Land M.L."/>
            <person name="Lapidus A."/>
            <person name="Lucas S."/>
            <person name="Medigue C."/>
            <person name="Pitluck S."/>
            <person name="Woyke T."/>
            <person name="Zeytun A."/>
            <person name="Stein L.Y."/>
        </authorList>
    </citation>
    <scope>NUCLEOTIDE SEQUENCE [LARGE SCALE GENOMIC DNA]</scope>
    <source>
        <strain evidence="2 3">BG8</strain>
    </source>
</reference>
<dbReference type="SUPFAM" id="SSF56059">
    <property type="entry name" value="Glutathione synthetase ATP-binding domain-like"/>
    <property type="match status" value="1"/>
</dbReference>
<dbReference type="PIRSF" id="PIRSF016817">
    <property type="entry name" value="UCP016817_carboligase"/>
    <property type="match status" value="1"/>
</dbReference>
<organism evidence="2 3">
    <name type="scientific">Methylomicrobium album BG8</name>
    <dbReference type="NCBI Taxonomy" id="686340"/>
    <lineage>
        <taxon>Bacteria</taxon>
        <taxon>Pseudomonadati</taxon>
        <taxon>Pseudomonadota</taxon>
        <taxon>Gammaproteobacteria</taxon>
        <taxon>Methylococcales</taxon>
        <taxon>Methylococcaceae</taxon>
        <taxon>Methylomicrobium</taxon>
    </lineage>
</organism>
<dbReference type="Proteomes" id="UP000005090">
    <property type="component" value="Chromosome"/>
</dbReference>
<evidence type="ECO:0000313" key="3">
    <source>
        <dbReference type="Proteomes" id="UP000005090"/>
    </source>
</evidence>
<dbReference type="STRING" id="686340.Metal_3525"/>
<dbReference type="Pfam" id="PF02655">
    <property type="entry name" value="ATP-grasp_3"/>
    <property type="match status" value="1"/>
</dbReference>
<keyword evidence="2" id="KW-0436">Ligase</keyword>
<name>H8GG93_METAL</name>
<evidence type="ECO:0000313" key="2">
    <source>
        <dbReference type="EMBL" id="EIC31173.1"/>
    </source>
</evidence>
<dbReference type="InterPro" id="IPR003806">
    <property type="entry name" value="ATP-grasp_PylC-type"/>
</dbReference>
<accession>H8GG93</accession>
<dbReference type="Gene3D" id="3.30.470.20">
    <property type="entry name" value="ATP-grasp fold, B domain"/>
    <property type="match status" value="1"/>
</dbReference>